<comment type="subcellular location">
    <subcellularLocation>
        <location evidence="1">Cell membrane</location>
        <topology evidence="1">Peripheral membrane protein</topology>
    </subcellularLocation>
</comment>
<proteinExistence type="inferred from homology"/>
<dbReference type="GO" id="GO:0047355">
    <property type="term" value="F:CDP-glycerol glycerophosphotransferase activity"/>
    <property type="evidence" value="ECO:0007669"/>
    <property type="project" value="UniProtKB-EC"/>
</dbReference>
<dbReference type="AlphaFoldDB" id="A0A6J4Q2N8"/>
<gene>
    <name evidence="7" type="ORF">AVDCRST_MAG35-2313</name>
</gene>
<name>A0A6J4Q2N8_9ACTN</name>
<dbReference type="GO" id="GO:0005886">
    <property type="term" value="C:plasma membrane"/>
    <property type="evidence" value="ECO:0007669"/>
    <property type="project" value="UniProtKB-SubCell"/>
</dbReference>
<dbReference type="EMBL" id="CADCUY010000474">
    <property type="protein sequence ID" value="CAA9426420.1"/>
    <property type="molecule type" value="Genomic_DNA"/>
</dbReference>
<dbReference type="PANTHER" id="PTHR37316">
    <property type="entry name" value="TEICHOIC ACID GLYCEROL-PHOSPHATE PRIMASE"/>
    <property type="match status" value="1"/>
</dbReference>
<evidence type="ECO:0000256" key="6">
    <source>
        <dbReference type="ARBA" id="ARBA00023136"/>
    </source>
</evidence>
<dbReference type="SUPFAM" id="SSF53756">
    <property type="entry name" value="UDP-Glycosyltransferase/glycogen phosphorylase"/>
    <property type="match status" value="1"/>
</dbReference>
<comment type="similarity">
    <text evidence="2">Belongs to the CDP-glycerol glycerophosphotransferase family.</text>
</comment>
<reference evidence="7" key="1">
    <citation type="submission" date="2020-02" db="EMBL/GenBank/DDBJ databases">
        <authorList>
            <person name="Meier V. D."/>
        </authorList>
    </citation>
    <scope>NUCLEOTIDE SEQUENCE</scope>
    <source>
        <strain evidence="7">AVDCRST_MAG35</strain>
    </source>
</reference>
<dbReference type="InterPro" id="IPR051612">
    <property type="entry name" value="Teichoic_Acid_Biosynth"/>
</dbReference>
<dbReference type="EC" id="2.7.8.12" evidence="7"/>
<accession>A0A6J4Q2N8</accession>
<evidence type="ECO:0000256" key="2">
    <source>
        <dbReference type="ARBA" id="ARBA00010488"/>
    </source>
</evidence>
<evidence type="ECO:0000256" key="5">
    <source>
        <dbReference type="ARBA" id="ARBA00022944"/>
    </source>
</evidence>
<dbReference type="InterPro" id="IPR043149">
    <property type="entry name" value="TagF_N"/>
</dbReference>
<dbReference type="Pfam" id="PF04464">
    <property type="entry name" value="Glyphos_transf"/>
    <property type="match status" value="1"/>
</dbReference>
<dbReference type="PANTHER" id="PTHR37316:SF3">
    <property type="entry name" value="TEICHOIC ACID GLYCEROL-PHOSPHATE TRANSFERASE"/>
    <property type="match status" value="1"/>
</dbReference>
<dbReference type="Gene3D" id="3.40.50.12580">
    <property type="match status" value="1"/>
</dbReference>
<evidence type="ECO:0000313" key="7">
    <source>
        <dbReference type="EMBL" id="CAA9426420.1"/>
    </source>
</evidence>
<dbReference type="Gene3D" id="3.40.50.11820">
    <property type="match status" value="1"/>
</dbReference>
<evidence type="ECO:0000256" key="3">
    <source>
        <dbReference type="ARBA" id="ARBA00022475"/>
    </source>
</evidence>
<sequence length="356" mass="39907">MRFVYNAFSGRYSDSPRALYERLVADGGDHEHVWLADPAHAGAFPAGVPTVPVDGPEAVAALERADAVVANSHTELEWAKPAGALYLQTWHGTPLKRIHHDVLWAPEGRLARLDRDVARWDRLISPNRASTERLRGAFRFTGPVIETGYPRNDLLLSPERDEVRARVRAELGLAEGTTAVLYTPTWRDQEHFAEGRPDIALALDVQLFADALGEDWCLLPRLHYMMTDRMAPLSGPAVRDVSRHPDIRELYLAADVMVTDYSSTMFDFAVTGKPLVFFAYDLDHYRDAVRGFYFDPVADAPGPVLATAEEVLEALADLDGVRERCADRYAAFQQRWCHLEDGRATDRVLEVLLDGR</sequence>
<dbReference type="InterPro" id="IPR007554">
    <property type="entry name" value="Glycerophosphate_synth"/>
</dbReference>
<protein>
    <submittedName>
        <fullName evidence="7">CDP-glycerol:poly(Glycerophosphate) glycerophosphotransferase</fullName>
        <ecNumber evidence="7">2.7.8.12</ecNumber>
    </submittedName>
</protein>
<evidence type="ECO:0000256" key="4">
    <source>
        <dbReference type="ARBA" id="ARBA00022679"/>
    </source>
</evidence>
<dbReference type="InterPro" id="IPR043148">
    <property type="entry name" value="TagF_C"/>
</dbReference>
<keyword evidence="3" id="KW-1003">Cell membrane</keyword>
<keyword evidence="4 7" id="KW-0808">Transferase</keyword>
<keyword evidence="5" id="KW-0777">Teichoic acid biosynthesis</keyword>
<dbReference type="GO" id="GO:0019350">
    <property type="term" value="P:teichoic acid biosynthetic process"/>
    <property type="evidence" value="ECO:0007669"/>
    <property type="project" value="UniProtKB-KW"/>
</dbReference>
<organism evidence="7">
    <name type="scientific">uncultured Quadrisphaera sp</name>
    <dbReference type="NCBI Taxonomy" id="904978"/>
    <lineage>
        <taxon>Bacteria</taxon>
        <taxon>Bacillati</taxon>
        <taxon>Actinomycetota</taxon>
        <taxon>Actinomycetes</taxon>
        <taxon>Kineosporiales</taxon>
        <taxon>Kineosporiaceae</taxon>
        <taxon>Quadrisphaera</taxon>
        <taxon>environmental samples</taxon>
    </lineage>
</organism>
<evidence type="ECO:0000256" key="1">
    <source>
        <dbReference type="ARBA" id="ARBA00004202"/>
    </source>
</evidence>
<keyword evidence="6" id="KW-0472">Membrane</keyword>